<protein>
    <submittedName>
        <fullName evidence="2">Uncharacterized protein</fullName>
    </submittedName>
</protein>
<comment type="caution">
    <text evidence="2">The sequence shown here is derived from an EMBL/GenBank/DDBJ whole genome shotgun (WGS) entry which is preliminary data.</text>
</comment>
<dbReference type="RefSeq" id="WP_069443419.1">
    <property type="nucleotide sequence ID" value="NZ_LPWE01000003.1"/>
</dbReference>
<evidence type="ECO:0000313" key="3">
    <source>
        <dbReference type="Proteomes" id="UP000094172"/>
    </source>
</evidence>
<reference evidence="2 3" key="1">
    <citation type="journal article" date="2016" name="Environ. Microbiol.">
        <title>New Methyloceanibacter diversity from North Sea sediments includes methanotroph containing solely the soluble methane monooxygenase.</title>
        <authorList>
            <person name="Vekeman B."/>
            <person name="Kerckhof F.M."/>
            <person name="Cremers G."/>
            <person name="de Vos P."/>
            <person name="Vandamme P."/>
            <person name="Boon N."/>
            <person name="Op den Camp H.J."/>
            <person name="Heylen K."/>
        </authorList>
    </citation>
    <scope>NUCLEOTIDE SEQUENCE [LARGE SCALE GENOMIC DNA]</scope>
    <source>
        <strain evidence="2 3">R-67176</strain>
    </source>
</reference>
<evidence type="ECO:0000313" key="2">
    <source>
        <dbReference type="EMBL" id="ODR96958.1"/>
    </source>
</evidence>
<gene>
    <name evidence="2" type="ORF">AUC70_14430</name>
</gene>
<accession>A0A1E3VTU4</accession>
<sequence length="274" mass="31015">MSVSLAGLAASRALHRAYWFYRAYRVEKALLDLRDAVERKYNPDQPRVPAGDPRGGQWTAGGGGGRSSDQQRIRVAQNDDPNTLTDVPPRPRNLPRSIQSLSDIPKEKPSSIQFVNAAGKFIACEFADYIMKQSVESAAKKVTLRSMLRKLFYAAELAPWIEQDLWPVIESYNDPPKSLKELQDAAALGRRPGYEIHHIVEQNSKQLGEDAKVNSPDNLVSIPTFKHHLISGRFSRKRKEYGGVSLRSYLKDKTWEERYRIGLEIMVEQGVLRP</sequence>
<dbReference type="EMBL" id="LPWE01000003">
    <property type="protein sequence ID" value="ODR96958.1"/>
    <property type="molecule type" value="Genomic_DNA"/>
</dbReference>
<keyword evidence="3" id="KW-1185">Reference proteome</keyword>
<evidence type="ECO:0000256" key="1">
    <source>
        <dbReference type="SAM" id="MobiDB-lite"/>
    </source>
</evidence>
<feature type="region of interest" description="Disordered" evidence="1">
    <location>
        <begin position="42"/>
        <end position="97"/>
    </location>
</feature>
<proteinExistence type="predicted"/>
<organism evidence="2 3">
    <name type="scientific">Methyloceanibacter stevinii</name>
    <dbReference type="NCBI Taxonomy" id="1774970"/>
    <lineage>
        <taxon>Bacteria</taxon>
        <taxon>Pseudomonadati</taxon>
        <taxon>Pseudomonadota</taxon>
        <taxon>Alphaproteobacteria</taxon>
        <taxon>Hyphomicrobiales</taxon>
        <taxon>Hyphomicrobiaceae</taxon>
        <taxon>Methyloceanibacter</taxon>
    </lineage>
</organism>
<dbReference type="Proteomes" id="UP000094172">
    <property type="component" value="Unassembled WGS sequence"/>
</dbReference>
<dbReference type="AlphaFoldDB" id="A0A1E3VTU4"/>
<dbReference type="STRING" id="1774970.AUC70_14430"/>
<name>A0A1E3VTU4_9HYPH</name>